<evidence type="ECO:0000313" key="3">
    <source>
        <dbReference type="Proteomes" id="UP000285757"/>
    </source>
</evidence>
<dbReference type="RefSeq" id="WP_123532804.1">
    <property type="nucleotide sequence ID" value="NZ_MOBU01000010.1"/>
</dbReference>
<dbReference type="InterPro" id="IPR014710">
    <property type="entry name" value="RmlC-like_jellyroll"/>
</dbReference>
<accession>A0A423LFW1</accession>
<dbReference type="SUPFAM" id="SSF51182">
    <property type="entry name" value="RmlC-like cupins"/>
    <property type="match status" value="1"/>
</dbReference>
<evidence type="ECO:0000313" key="2">
    <source>
        <dbReference type="EMBL" id="RON67186.1"/>
    </source>
</evidence>
<evidence type="ECO:0000259" key="1">
    <source>
        <dbReference type="Pfam" id="PF07883"/>
    </source>
</evidence>
<feature type="domain" description="Cupin type-2" evidence="1">
    <location>
        <begin position="116"/>
        <end position="172"/>
    </location>
</feature>
<reference evidence="2 3" key="1">
    <citation type="submission" date="2016-10" db="EMBL/GenBank/DDBJ databases">
        <title>Comparative genome analysis of multiple Pseudomonas spp. focuses on biocontrol and plant growth promoting traits.</title>
        <authorList>
            <person name="Tao X.-Y."/>
            <person name="Taylor C.G."/>
        </authorList>
    </citation>
    <scope>NUCLEOTIDE SEQUENCE [LARGE SCALE GENOMIC DNA]</scope>
    <source>
        <strain evidence="2 3">24D3</strain>
    </source>
</reference>
<dbReference type="Gene3D" id="2.60.120.10">
    <property type="entry name" value="Jelly Rolls"/>
    <property type="match status" value="1"/>
</dbReference>
<dbReference type="AlphaFoldDB" id="A0A423LFW1"/>
<dbReference type="InterPro" id="IPR013096">
    <property type="entry name" value="Cupin_2"/>
</dbReference>
<dbReference type="InterPro" id="IPR047142">
    <property type="entry name" value="OryJ/VirC-like"/>
</dbReference>
<gene>
    <name evidence="2" type="ORF">BK671_14515</name>
</gene>
<proteinExistence type="predicted"/>
<name>A0A423LFW1_PSEFL</name>
<dbReference type="Proteomes" id="UP000285757">
    <property type="component" value="Unassembled WGS sequence"/>
</dbReference>
<dbReference type="InterPro" id="IPR011051">
    <property type="entry name" value="RmlC_Cupin_sf"/>
</dbReference>
<comment type="caution">
    <text evidence="2">The sequence shown here is derived from an EMBL/GenBank/DDBJ whole genome shotgun (WGS) entry which is preliminary data.</text>
</comment>
<dbReference type="PANTHER" id="PTHR36156:SF2">
    <property type="entry name" value="CUPIN TYPE-2 DOMAIN-CONTAINING PROTEIN"/>
    <property type="match status" value="1"/>
</dbReference>
<sequence>MTTTRIVTGHDESGRSQIISCGPLPGNEEFTHSRGFSAAVVWGTAPVPELINRPLDPAPEMVSVVPAPGGTSVLLVTFPPDSLAGGVNFDPIAAAQELCERLPGLGECFEADYPGFHRTDTIDYGVVLEGEITLELDEDCTRKLKQGDLVVQMGTRHAWRNTGNKPARLLFVLVGAKRRQPRGFQVW</sequence>
<dbReference type="PANTHER" id="PTHR36156">
    <property type="entry name" value="SLR2101 PROTEIN"/>
    <property type="match status" value="1"/>
</dbReference>
<dbReference type="CDD" id="cd02231">
    <property type="entry name" value="cupin_BLL6423-like"/>
    <property type="match status" value="1"/>
</dbReference>
<dbReference type="EMBL" id="MOBU01000010">
    <property type="protein sequence ID" value="RON67186.1"/>
    <property type="molecule type" value="Genomic_DNA"/>
</dbReference>
<dbReference type="Pfam" id="PF07883">
    <property type="entry name" value="Cupin_2"/>
    <property type="match status" value="1"/>
</dbReference>
<organism evidence="2 3">
    <name type="scientific">Pseudomonas fluorescens</name>
    <dbReference type="NCBI Taxonomy" id="294"/>
    <lineage>
        <taxon>Bacteria</taxon>
        <taxon>Pseudomonadati</taxon>
        <taxon>Pseudomonadota</taxon>
        <taxon>Gammaproteobacteria</taxon>
        <taxon>Pseudomonadales</taxon>
        <taxon>Pseudomonadaceae</taxon>
        <taxon>Pseudomonas</taxon>
    </lineage>
</organism>
<protein>
    <submittedName>
        <fullName evidence="2">Cupin</fullName>
    </submittedName>
</protein>